<sequence>MTILFLRCGPRSHQFEPFGETLDLPEVPTRKDLRRLDVLCDAHLPEDPTPTLDEIAAQPDVAHLSTPGPAPQAPYLAEPLRVVVAGTDAALSAVITRLMRRDSLWVEVGYVPVEESPASVNWAIPVGAVALAHYGTVNPVPLIRNDRSIAVAGSAVIALDAGEIIVDDTPILRGDRDYGARLVPQTDAPGIAAVTLLDASGRTRGLFRSPRVETGRAVQVGGENIMVTVDGVTHPRPVTRATFYRHLRDLQIVRP</sequence>
<comment type="caution">
    <text evidence="1">The sequence shown here is derived from an EMBL/GenBank/DDBJ whole genome shotgun (WGS) entry which is preliminary data.</text>
</comment>
<dbReference type="OrthoDB" id="5189801at2"/>
<keyword evidence="2" id="KW-1185">Reference proteome</keyword>
<protein>
    <submittedName>
        <fullName evidence="1">Uncharacterized protein</fullName>
    </submittedName>
</protein>
<dbReference type="Proteomes" id="UP000221653">
    <property type="component" value="Unassembled WGS sequence"/>
</dbReference>
<name>A0A2A9DPN3_9CORY</name>
<accession>A0A2A9DPN3</accession>
<evidence type="ECO:0000313" key="1">
    <source>
        <dbReference type="EMBL" id="PFG27942.1"/>
    </source>
</evidence>
<dbReference type="RefSeq" id="WP_098388937.1">
    <property type="nucleotide sequence ID" value="NZ_LS483464.1"/>
</dbReference>
<dbReference type="EMBL" id="PDJF01000001">
    <property type="protein sequence ID" value="PFG27942.1"/>
    <property type="molecule type" value="Genomic_DNA"/>
</dbReference>
<organism evidence="1 2">
    <name type="scientific">Corynebacterium renale</name>
    <dbReference type="NCBI Taxonomy" id="1724"/>
    <lineage>
        <taxon>Bacteria</taxon>
        <taxon>Bacillati</taxon>
        <taxon>Actinomycetota</taxon>
        <taxon>Actinomycetes</taxon>
        <taxon>Mycobacteriales</taxon>
        <taxon>Corynebacteriaceae</taxon>
        <taxon>Corynebacterium</taxon>
    </lineage>
</organism>
<reference evidence="1 2" key="1">
    <citation type="submission" date="2017-10" db="EMBL/GenBank/DDBJ databases">
        <title>Sequencing the genomes of 1000 actinobacteria strains.</title>
        <authorList>
            <person name="Klenk H.-P."/>
        </authorList>
    </citation>
    <scope>NUCLEOTIDE SEQUENCE [LARGE SCALE GENOMIC DNA]</scope>
    <source>
        <strain evidence="1 2">DSM 20688</strain>
    </source>
</reference>
<proteinExistence type="predicted"/>
<gene>
    <name evidence="1" type="ORF">ATK06_1024</name>
</gene>
<evidence type="ECO:0000313" key="2">
    <source>
        <dbReference type="Proteomes" id="UP000221653"/>
    </source>
</evidence>
<dbReference type="AlphaFoldDB" id="A0A2A9DPN3"/>